<evidence type="ECO:0000256" key="7">
    <source>
        <dbReference type="ARBA" id="ARBA00023080"/>
    </source>
</evidence>
<feature type="active site" description="Proton acceptor" evidence="10">
    <location>
        <position position="68"/>
    </location>
</feature>
<dbReference type="NCBIfam" id="TIGR00042">
    <property type="entry name" value="RdgB/HAM1 family non-canonical purine NTP pyrophosphatase"/>
    <property type="match status" value="1"/>
</dbReference>
<dbReference type="EMBL" id="DXHS01000019">
    <property type="protein sequence ID" value="HIW01930.1"/>
    <property type="molecule type" value="Genomic_DNA"/>
</dbReference>
<dbReference type="InterPro" id="IPR029001">
    <property type="entry name" value="ITPase-like_fam"/>
</dbReference>
<sequence>MMKLVAATHNKGKLAELEEMLGDICEVIPVSDFTDVEPEENGGSFEENARIKAKVAFLASGLPSFGDDSGLCVDALGGAPGIYSSRYAENAEKRNAKLIAALTDVPEEKRTAKFVCHIVYLDGEREFAVSGECKGRILFEPTGSGGFGYDPVFFSDDLGKPFGLASSEEKDEVSHRGRAVGMLKKKLKEIFGKEHI</sequence>
<evidence type="ECO:0000256" key="10">
    <source>
        <dbReference type="HAMAP-Rule" id="MF_01405"/>
    </source>
</evidence>
<dbReference type="GO" id="GO:0009117">
    <property type="term" value="P:nucleotide metabolic process"/>
    <property type="evidence" value="ECO:0007669"/>
    <property type="project" value="UniProtKB-KW"/>
</dbReference>
<dbReference type="PANTHER" id="PTHR11067">
    <property type="entry name" value="INOSINE TRIPHOSPHATE PYROPHOSPHATASE/HAM1 PROTEIN"/>
    <property type="match status" value="1"/>
</dbReference>
<comment type="catalytic activity">
    <reaction evidence="9 10">
        <text>XTP + H2O = XMP + diphosphate + H(+)</text>
        <dbReference type="Rhea" id="RHEA:28610"/>
        <dbReference type="ChEBI" id="CHEBI:15377"/>
        <dbReference type="ChEBI" id="CHEBI:15378"/>
        <dbReference type="ChEBI" id="CHEBI:33019"/>
        <dbReference type="ChEBI" id="CHEBI:57464"/>
        <dbReference type="ChEBI" id="CHEBI:61314"/>
        <dbReference type="EC" id="3.6.1.66"/>
    </reaction>
</comment>
<dbReference type="PANTHER" id="PTHR11067:SF9">
    <property type="entry name" value="INOSINE TRIPHOSPHATE PYROPHOSPHATASE"/>
    <property type="match status" value="1"/>
</dbReference>
<gene>
    <name evidence="12" type="primary">rdgB</name>
    <name evidence="12" type="ORF">H9892_01160</name>
</gene>
<dbReference type="GO" id="GO:0009146">
    <property type="term" value="P:purine nucleoside triphosphate catabolic process"/>
    <property type="evidence" value="ECO:0007669"/>
    <property type="project" value="UniProtKB-UniRule"/>
</dbReference>
<feature type="binding site" evidence="10">
    <location>
        <begin position="147"/>
        <end position="150"/>
    </location>
    <ligand>
        <name>substrate</name>
    </ligand>
</feature>
<comment type="catalytic activity">
    <reaction evidence="8 10">
        <text>dITP + H2O = dIMP + diphosphate + H(+)</text>
        <dbReference type="Rhea" id="RHEA:28342"/>
        <dbReference type="ChEBI" id="CHEBI:15377"/>
        <dbReference type="ChEBI" id="CHEBI:15378"/>
        <dbReference type="ChEBI" id="CHEBI:33019"/>
        <dbReference type="ChEBI" id="CHEBI:61194"/>
        <dbReference type="ChEBI" id="CHEBI:61382"/>
        <dbReference type="EC" id="3.6.1.66"/>
    </reaction>
</comment>
<evidence type="ECO:0000256" key="5">
    <source>
        <dbReference type="ARBA" id="ARBA00022801"/>
    </source>
</evidence>
<comment type="subunit">
    <text evidence="2 10">Homodimer.</text>
</comment>
<dbReference type="GO" id="GO:0036222">
    <property type="term" value="F:XTP diphosphatase activity"/>
    <property type="evidence" value="ECO:0007669"/>
    <property type="project" value="UniProtKB-UniRule"/>
</dbReference>
<dbReference type="EC" id="3.6.1.66" evidence="10"/>
<comment type="caution">
    <text evidence="12">The sequence shown here is derived from an EMBL/GenBank/DDBJ whole genome shotgun (WGS) entry which is preliminary data.</text>
</comment>
<evidence type="ECO:0000313" key="12">
    <source>
        <dbReference type="EMBL" id="HIW01930.1"/>
    </source>
</evidence>
<reference evidence="12" key="1">
    <citation type="journal article" date="2021" name="PeerJ">
        <title>Extensive microbial diversity within the chicken gut microbiome revealed by metagenomics and culture.</title>
        <authorList>
            <person name="Gilroy R."/>
            <person name="Ravi A."/>
            <person name="Getino M."/>
            <person name="Pursley I."/>
            <person name="Horton D.L."/>
            <person name="Alikhan N.F."/>
            <person name="Baker D."/>
            <person name="Gharbi K."/>
            <person name="Hall N."/>
            <person name="Watson M."/>
            <person name="Adriaenssens E.M."/>
            <person name="Foster-Nyarko E."/>
            <person name="Jarju S."/>
            <person name="Secka A."/>
            <person name="Antonio M."/>
            <person name="Oren A."/>
            <person name="Chaudhuri R.R."/>
            <person name="La Ragione R."/>
            <person name="Hildebrand F."/>
            <person name="Pallen M.J."/>
        </authorList>
    </citation>
    <scope>NUCLEOTIDE SEQUENCE</scope>
    <source>
        <strain evidence="12">12435</strain>
    </source>
</reference>
<dbReference type="CDD" id="cd00515">
    <property type="entry name" value="HAM1"/>
    <property type="match status" value="1"/>
</dbReference>
<feature type="binding site" evidence="10">
    <location>
        <position position="170"/>
    </location>
    <ligand>
        <name>substrate</name>
    </ligand>
</feature>
<protein>
    <recommendedName>
        <fullName evidence="10">dITP/XTP pyrophosphatase</fullName>
        <ecNumber evidence="10">3.6.1.66</ecNumber>
    </recommendedName>
    <alternativeName>
        <fullName evidence="10">Non-canonical purine NTP pyrophosphatase</fullName>
    </alternativeName>
    <alternativeName>
        <fullName evidence="10">Non-standard purine NTP pyrophosphatase</fullName>
    </alternativeName>
    <alternativeName>
        <fullName evidence="10">Nucleoside-triphosphate diphosphatase</fullName>
    </alternativeName>
    <alternativeName>
        <fullName evidence="10">Nucleoside-triphosphate pyrophosphatase</fullName>
        <shortName evidence="10">NTPase</shortName>
    </alternativeName>
</protein>
<proteinExistence type="inferred from homology"/>
<evidence type="ECO:0000256" key="9">
    <source>
        <dbReference type="ARBA" id="ARBA00052017"/>
    </source>
</evidence>
<keyword evidence="6 10" id="KW-0460">Magnesium</keyword>
<evidence type="ECO:0000256" key="4">
    <source>
        <dbReference type="ARBA" id="ARBA00022741"/>
    </source>
</evidence>
<organism evidence="12 13">
    <name type="scientific">Candidatus Protoclostridium stercorigallinarum</name>
    <dbReference type="NCBI Taxonomy" id="2838741"/>
    <lineage>
        <taxon>Bacteria</taxon>
        <taxon>Bacillati</taxon>
        <taxon>Bacillota</taxon>
        <taxon>Clostridia</taxon>
        <taxon>Candidatus Protoclostridium</taxon>
    </lineage>
</organism>
<accession>A0A9D1PYG7</accession>
<evidence type="ECO:0000313" key="13">
    <source>
        <dbReference type="Proteomes" id="UP000823990"/>
    </source>
</evidence>
<dbReference type="AlphaFoldDB" id="A0A9D1PYG7"/>
<evidence type="ECO:0000256" key="11">
    <source>
        <dbReference type="RuleBase" id="RU003781"/>
    </source>
</evidence>
<comment type="catalytic activity">
    <reaction evidence="10">
        <text>ITP + H2O = IMP + diphosphate + H(+)</text>
        <dbReference type="Rhea" id="RHEA:29399"/>
        <dbReference type="ChEBI" id="CHEBI:15377"/>
        <dbReference type="ChEBI" id="CHEBI:15378"/>
        <dbReference type="ChEBI" id="CHEBI:33019"/>
        <dbReference type="ChEBI" id="CHEBI:58053"/>
        <dbReference type="ChEBI" id="CHEBI:61402"/>
        <dbReference type="EC" id="3.6.1.66"/>
    </reaction>
</comment>
<evidence type="ECO:0000256" key="2">
    <source>
        <dbReference type="ARBA" id="ARBA00011738"/>
    </source>
</evidence>
<dbReference type="GO" id="GO:0005829">
    <property type="term" value="C:cytosol"/>
    <property type="evidence" value="ECO:0007669"/>
    <property type="project" value="TreeGrafter"/>
</dbReference>
<evidence type="ECO:0000256" key="6">
    <source>
        <dbReference type="ARBA" id="ARBA00022842"/>
    </source>
</evidence>
<feature type="binding site" evidence="10">
    <location>
        <begin position="8"/>
        <end position="13"/>
    </location>
    <ligand>
        <name>substrate</name>
    </ligand>
</feature>
<comment type="function">
    <text evidence="10">Pyrophosphatase that catalyzes the hydrolysis of nucleoside triphosphates to their monophosphate derivatives, with a high preference for the non-canonical purine nucleotides XTP (xanthosine triphosphate), dITP (deoxyinosine triphosphate) and ITP. Seems to function as a house-cleaning enzyme that removes non-canonical purine nucleotides from the nucleotide pool, thus preventing their incorporation into DNA/RNA and avoiding chromosomal lesions.</text>
</comment>
<comment type="cofactor">
    <cofactor evidence="10">
        <name>Mg(2+)</name>
        <dbReference type="ChEBI" id="CHEBI:18420"/>
    </cofactor>
    <text evidence="10">Binds 1 Mg(2+) ion per subunit.</text>
</comment>
<dbReference type="Proteomes" id="UP000823990">
    <property type="component" value="Unassembled WGS sequence"/>
</dbReference>
<evidence type="ECO:0000256" key="1">
    <source>
        <dbReference type="ARBA" id="ARBA00008023"/>
    </source>
</evidence>
<dbReference type="GO" id="GO:0000166">
    <property type="term" value="F:nucleotide binding"/>
    <property type="evidence" value="ECO:0007669"/>
    <property type="project" value="UniProtKB-KW"/>
</dbReference>
<dbReference type="InterPro" id="IPR002637">
    <property type="entry name" value="RdgB/HAM1"/>
</dbReference>
<keyword evidence="3 10" id="KW-0479">Metal-binding</keyword>
<feature type="binding site" evidence="10">
    <location>
        <position position="69"/>
    </location>
    <ligand>
        <name>substrate</name>
    </ligand>
</feature>
<dbReference type="InterPro" id="IPR020922">
    <property type="entry name" value="dITP/XTP_pyrophosphatase"/>
</dbReference>
<feature type="binding site" evidence="10">
    <location>
        <begin position="175"/>
        <end position="176"/>
    </location>
    <ligand>
        <name>substrate</name>
    </ligand>
</feature>
<evidence type="ECO:0000256" key="3">
    <source>
        <dbReference type="ARBA" id="ARBA00022723"/>
    </source>
</evidence>
<name>A0A9D1PYG7_9FIRM</name>
<keyword evidence="7 10" id="KW-0546">Nucleotide metabolism</keyword>
<keyword evidence="5 10" id="KW-0378">Hydrolase</keyword>
<dbReference type="GO" id="GO:0017111">
    <property type="term" value="F:ribonucleoside triphosphate phosphatase activity"/>
    <property type="evidence" value="ECO:0007669"/>
    <property type="project" value="InterPro"/>
</dbReference>
<dbReference type="Gene3D" id="3.90.950.10">
    <property type="match status" value="1"/>
</dbReference>
<dbReference type="SUPFAM" id="SSF52972">
    <property type="entry name" value="ITPase-like"/>
    <property type="match status" value="1"/>
</dbReference>
<feature type="binding site" evidence="10">
    <location>
        <position position="68"/>
    </location>
    <ligand>
        <name>Mg(2+)</name>
        <dbReference type="ChEBI" id="CHEBI:18420"/>
    </ligand>
</feature>
<dbReference type="GO" id="GO:0046872">
    <property type="term" value="F:metal ion binding"/>
    <property type="evidence" value="ECO:0007669"/>
    <property type="project" value="UniProtKB-KW"/>
</dbReference>
<feature type="binding site" evidence="10">
    <location>
        <position position="39"/>
    </location>
    <ligand>
        <name>Mg(2+)</name>
        <dbReference type="ChEBI" id="CHEBI:18420"/>
    </ligand>
</feature>
<dbReference type="GO" id="GO:0035870">
    <property type="term" value="F:dITP diphosphatase activity"/>
    <property type="evidence" value="ECO:0007669"/>
    <property type="project" value="UniProtKB-UniRule"/>
</dbReference>
<reference evidence="12" key="2">
    <citation type="submission" date="2021-04" db="EMBL/GenBank/DDBJ databases">
        <authorList>
            <person name="Gilroy R."/>
        </authorList>
    </citation>
    <scope>NUCLEOTIDE SEQUENCE</scope>
    <source>
        <strain evidence="12">12435</strain>
    </source>
</reference>
<dbReference type="HAMAP" id="MF_01405">
    <property type="entry name" value="Non_canon_purine_NTPase"/>
    <property type="match status" value="1"/>
</dbReference>
<dbReference type="Pfam" id="PF01725">
    <property type="entry name" value="Ham1p_like"/>
    <property type="match status" value="1"/>
</dbReference>
<keyword evidence="4 10" id="KW-0547">Nucleotide-binding</keyword>
<dbReference type="GO" id="GO:0036220">
    <property type="term" value="F:ITP diphosphatase activity"/>
    <property type="evidence" value="ECO:0007669"/>
    <property type="project" value="UniProtKB-UniRule"/>
</dbReference>
<comment type="similarity">
    <text evidence="1 10 11">Belongs to the HAM1 NTPase family.</text>
</comment>
<evidence type="ECO:0000256" key="8">
    <source>
        <dbReference type="ARBA" id="ARBA00051875"/>
    </source>
</evidence>
<dbReference type="FunFam" id="3.90.950.10:FF:000001">
    <property type="entry name" value="dITP/XTP pyrophosphatase"/>
    <property type="match status" value="1"/>
</dbReference>